<feature type="signal peptide" evidence="2">
    <location>
        <begin position="1"/>
        <end position="23"/>
    </location>
</feature>
<organism evidence="4 5">
    <name type="scientific">Streptomyces cylindrosporus</name>
    <dbReference type="NCBI Taxonomy" id="2927583"/>
    <lineage>
        <taxon>Bacteria</taxon>
        <taxon>Bacillati</taxon>
        <taxon>Actinomycetota</taxon>
        <taxon>Actinomycetes</taxon>
        <taxon>Kitasatosporales</taxon>
        <taxon>Streptomycetaceae</taxon>
        <taxon>Streptomyces</taxon>
    </lineage>
</organism>
<dbReference type="RefSeq" id="WP_242766684.1">
    <property type="nucleotide sequence ID" value="NZ_JALDAY010000006.1"/>
</dbReference>
<feature type="domain" description="Deoxyribonuclease NucA/NucB" evidence="3">
    <location>
        <begin position="393"/>
        <end position="460"/>
    </location>
</feature>
<name>A0ABS9Y872_9ACTN</name>
<evidence type="ECO:0000313" key="5">
    <source>
        <dbReference type="Proteomes" id="UP001165269"/>
    </source>
</evidence>
<gene>
    <name evidence="4" type="ORF">MQP27_20205</name>
</gene>
<evidence type="ECO:0000313" key="4">
    <source>
        <dbReference type="EMBL" id="MCI3273428.1"/>
    </source>
</evidence>
<keyword evidence="2" id="KW-0732">Signal</keyword>
<keyword evidence="5" id="KW-1185">Reference proteome</keyword>
<proteinExistence type="predicted"/>
<reference evidence="4" key="1">
    <citation type="submission" date="2022-03" db="EMBL/GenBank/DDBJ databases">
        <title>Streptomyces 7R015 and 7R016 isolated from Barleria lupulina in Thailand.</title>
        <authorList>
            <person name="Kanchanasin P."/>
            <person name="Phongsopitanun W."/>
            <person name="Tanasupawat S."/>
        </authorList>
    </citation>
    <scope>NUCLEOTIDE SEQUENCE</scope>
    <source>
        <strain evidence="4">7R015</strain>
    </source>
</reference>
<feature type="chain" id="PRO_5047214240" evidence="2">
    <location>
        <begin position="24"/>
        <end position="478"/>
    </location>
</feature>
<feature type="region of interest" description="Disordered" evidence="1">
    <location>
        <begin position="104"/>
        <end position="135"/>
    </location>
</feature>
<accession>A0ABS9Y872</accession>
<dbReference type="Proteomes" id="UP001165269">
    <property type="component" value="Unassembled WGS sequence"/>
</dbReference>
<evidence type="ECO:0000259" key="3">
    <source>
        <dbReference type="Pfam" id="PF14040"/>
    </source>
</evidence>
<dbReference type="EMBL" id="JALDAY010000006">
    <property type="protein sequence ID" value="MCI3273428.1"/>
    <property type="molecule type" value="Genomic_DNA"/>
</dbReference>
<sequence length="478" mass="52832">MRWFATGLLIPLAIGLSGPAAHAQDATTAAIAGTKLIGEPVLLPYKLGKVRPGEKVGRPAPAVQPDRTSALSAKTVANALLNAGKQEQHSYADTSKVPLTKDATVPSSEAAAAAAPPTGWGDEPPPDGAACLDRDGAETASGETYNRWLWCKKGRLGIDYYTVNSDGTREFHGTASVAYDAVTVGNGKERAVRTYFQAQYGSVSYDGWSPLDGWIWEVDDLSMYVLSDCTQDATFCYGTGSGIEHTWDEWDYHDEWLHWDIYSNETASTAADKVLYHQWHFRFGGSGGDYVYTTGTTENHTIRCDSANYFTFFQDYPKACVNYDVIPHLQYSVGDSRVTSVAQHIRFAQNDPTRTYPIEIERKDIPGKYTGSRDERGLHRVPAGPITSANRYYKDAACNRTTPYNDQTGLPAYDTATQDCDEYPFQSTDEGAGSPVWDFSVRAVPRTENQAAGGLLIWYYFSDRILYNTDEFWVDITD</sequence>
<evidence type="ECO:0000256" key="2">
    <source>
        <dbReference type="SAM" id="SignalP"/>
    </source>
</evidence>
<evidence type="ECO:0000256" key="1">
    <source>
        <dbReference type="SAM" id="MobiDB-lite"/>
    </source>
</evidence>
<protein>
    <submittedName>
        <fullName evidence="4">NucA/NucB deoxyribonuclease domain-containing protein</fullName>
    </submittedName>
</protein>
<comment type="caution">
    <text evidence="4">The sequence shown here is derived from an EMBL/GenBank/DDBJ whole genome shotgun (WGS) entry which is preliminary data.</text>
</comment>
<dbReference type="Pfam" id="PF14040">
    <property type="entry name" value="DNase_NucA_NucB"/>
    <property type="match status" value="1"/>
</dbReference>
<dbReference type="InterPro" id="IPR029476">
    <property type="entry name" value="DNase_NucA_NucB"/>
</dbReference>